<protein>
    <submittedName>
        <fullName evidence="1">Uncharacterized protein</fullName>
    </submittedName>
</protein>
<reference evidence="1" key="1">
    <citation type="submission" date="2023-07" db="EMBL/GenBank/DDBJ databases">
        <title>Black Yeasts Isolated from many extreme environments.</title>
        <authorList>
            <person name="Coleine C."/>
            <person name="Stajich J.E."/>
            <person name="Selbmann L."/>
        </authorList>
    </citation>
    <scope>NUCLEOTIDE SEQUENCE</scope>
    <source>
        <strain evidence="1">CCFEE 5714</strain>
    </source>
</reference>
<gene>
    <name evidence="1" type="ORF">LTR37_004064</name>
</gene>
<comment type="caution">
    <text evidence="1">The sequence shown here is derived from an EMBL/GenBank/DDBJ whole genome shotgun (WGS) entry which is preliminary data.</text>
</comment>
<evidence type="ECO:0000313" key="1">
    <source>
        <dbReference type="EMBL" id="KAK3719941.1"/>
    </source>
</evidence>
<keyword evidence="2" id="KW-1185">Reference proteome</keyword>
<dbReference type="EMBL" id="JAUTXU010000024">
    <property type="protein sequence ID" value="KAK3719941.1"/>
    <property type="molecule type" value="Genomic_DNA"/>
</dbReference>
<sequence length="675" mass="71459">MLLSMRDTPPNPYPFFFTEYASPPGGFSRSSSMSINRSPDTASPIYPERAIRPLPKSKLKSKLSPEQAGAIVFPPDPPPVNPTLNFQQDNAGSGNQQQQSTRMTNGHDVAHGHYLHHHPHTHADAPVHNHCTCGEDGDSGDEEVEFDHPDYRYAVPTANGATPGQGEGRVLDNVQRRLMEAARIPTKPPPPGSTASSADGYESFENTSNKKKRKIPLSSASSMHQSQLSAEMASMGISGSIDGAADDVGGPVGVQHQHYVQNTPYTPSPAVTANAGTGISGAGRGRYGRQNARSDHAMRRPLGTSSLNSVNGYSGRMAARSGSEVKNAADAGIENTGGIISQAIKTAAEQGPLTPQRGQENTSLLQSATSNSSSTPANAKTQFTFTMESESATKMVDQQVAAAAAGYGTPTPNTRGVNGTAVHGTGGKGMSTQGTQTTPSLRGNPPNGGGGGGGGNNSRLPPNAPPPPAGQQPAAQPLPPKPRRRPSKEFALAARQRRLQQEYTNYHHRPTKDNMWICEFCEYEDIFGVPPVALIRQYEVKDRQDRKRQAEKRRLLEKAKAKGRKGKKGGKKNNNVNNGNAALNNAGMGGGQQQHHYDPNMPPPQPGEEEFFDDEGEYADEYDPVGGGGLEDERYEPGPGYYQPPPPPPVQNDARAGGAAGMGAGVGGGGGKRPG</sequence>
<evidence type="ECO:0000313" key="2">
    <source>
        <dbReference type="Proteomes" id="UP001281147"/>
    </source>
</evidence>
<organism evidence="1 2">
    <name type="scientific">Vermiconidia calcicola</name>
    <dbReference type="NCBI Taxonomy" id="1690605"/>
    <lineage>
        <taxon>Eukaryota</taxon>
        <taxon>Fungi</taxon>
        <taxon>Dikarya</taxon>
        <taxon>Ascomycota</taxon>
        <taxon>Pezizomycotina</taxon>
        <taxon>Dothideomycetes</taxon>
        <taxon>Dothideomycetidae</taxon>
        <taxon>Mycosphaerellales</taxon>
        <taxon>Extremaceae</taxon>
        <taxon>Vermiconidia</taxon>
    </lineage>
</organism>
<accession>A0ACC3NP33</accession>
<proteinExistence type="predicted"/>
<dbReference type="Proteomes" id="UP001281147">
    <property type="component" value="Unassembled WGS sequence"/>
</dbReference>
<name>A0ACC3NP33_9PEZI</name>